<sequence length="176" mass="19214">MDGIKKIKSLGIFLGILLILLGVVFIVFRRDIVEVLAMIVGICIIVIGAFKTIQALTSKSEVNNKPMGVSVGIVLLALGIFILVNTNISIMMLGVVIGIFAFASAFDRFAVARERKRRGFKCGNTVLFGLVHILFGILMIYCSFAMMSFIVVLTGIYLLAAGIMVVLSTGYFFDYK</sequence>
<gene>
    <name evidence="2" type="ORF">NE619_11525</name>
</gene>
<comment type="caution">
    <text evidence="2">The sequence shown here is derived from an EMBL/GenBank/DDBJ whole genome shotgun (WGS) entry which is preliminary data.</text>
</comment>
<feature type="transmembrane region" description="Helical" evidence="1">
    <location>
        <begin position="66"/>
        <end position="84"/>
    </location>
</feature>
<evidence type="ECO:0000256" key="1">
    <source>
        <dbReference type="SAM" id="Phobius"/>
    </source>
</evidence>
<evidence type="ECO:0000313" key="3">
    <source>
        <dbReference type="Proteomes" id="UP001524502"/>
    </source>
</evidence>
<dbReference type="Proteomes" id="UP001524502">
    <property type="component" value="Unassembled WGS sequence"/>
</dbReference>
<keyword evidence="1" id="KW-0472">Membrane</keyword>
<dbReference type="InterPro" id="IPR005325">
    <property type="entry name" value="DUF308_memb"/>
</dbReference>
<organism evidence="2 3">
    <name type="scientific">Anaerovorax odorimutans</name>
    <dbReference type="NCBI Taxonomy" id="109327"/>
    <lineage>
        <taxon>Bacteria</taxon>
        <taxon>Bacillati</taxon>
        <taxon>Bacillota</taxon>
        <taxon>Clostridia</taxon>
        <taxon>Peptostreptococcales</taxon>
        <taxon>Anaerovoracaceae</taxon>
        <taxon>Anaerovorax</taxon>
    </lineage>
</organism>
<protein>
    <submittedName>
        <fullName evidence="2">DUF308 domain-containing protein</fullName>
    </submittedName>
</protein>
<accession>A0ABT1RQ83</accession>
<keyword evidence="3" id="KW-1185">Reference proteome</keyword>
<dbReference type="RefSeq" id="WP_256132544.1">
    <property type="nucleotide sequence ID" value="NZ_JANFXK010000012.1"/>
</dbReference>
<evidence type="ECO:0000313" key="2">
    <source>
        <dbReference type="EMBL" id="MCQ4637354.1"/>
    </source>
</evidence>
<dbReference type="EMBL" id="JANFXK010000012">
    <property type="protein sequence ID" value="MCQ4637354.1"/>
    <property type="molecule type" value="Genomic_DNA"/>
</dbReference>
<feature type="transmembrane region" description="Helical" evidence="1">
    <location>
        <begin position="35"/>
        <end position="54"/>
    </location>
</feature>
<reference evidence="2 3" key="1">
    <citation type="submission" date="2022-06" db="EMBL/GenBank/DDBJ databases">
        <title>Isolation of gut microbiota from human fecal samples.</title>
        <authorList>
            <person name="Pamer E.G."/>
            <person name="Barat B."/>
            <person name="Waligurski E."/>
            <person name="Medina S."/>
            <person name="Paddock L."/>
            <person name="Mostad J."/>
        </authorList>
    </citation>
    <scope>NUCLEOTIDE SEQUENCE [LARGE SCALE GENOMIC DNA]</scope>
    <source>
        <strain evidence="2 3">SL.3.17</strain>
    </source>
</reference>
<name>A0ABT1RQ83_9FIRM</name>
<keyword evidence="1" id="KW-1133">Transmembrane helix</keyword>
<feature type="transmembrane region" description="Helical" evidence="1">
    <location>
        <begin position="147"/>
        <end position="173"/>
    </location>
</feature>
<feature type="transmembrane region" description="Helical" evidence="1">
    <location>
        <begin position="122"/>
        <end position="141"/>
    </location>
</feature>
<dbReference type="Pfam" id="PF03729">
    <property type="entry name" value="DUF308"/>
    <property type="match status" value="2"/>
</dbReference>
<feature type="transmembrane region" description="Helical" evidence="1">
    <location>
        <begin position="12"/>
        <end position="29"/>
    </location>
</feature>
<proteinExistence type="predicted"/>
<keyword evidence="1" id="KW-0812">Transmembrane</keyword>